<evidence type="ECO:0000313" key="5">
    <source>
        <dbReference type="Proteomes" id="UP000319257"/>
    </source>
</evidence>
<dbReference type="PANTHER" id="PTHR12203:SF61">
    <property type="entry name" value="CAPSULE PROTEIN"/>
    <property type="match status" value="1"/>
</dbReference>
<dbReference type="PANTHER" id="PTHR12203">
    <property type="entry name" value="KDEL LYS-ASP-GLU-LEU CONTAINING - RELATED"/>
    <property type="match status" value="1"/>
</dbReference>
<dbReference type="AlphaFoldDB" id="A0A507BP57"/>
<feature type="transmembrane region" description="Helical" evidence="2">
    <location>
        <begin position="367"/>
        <end position="386"/>
    </location>
</feature>
<name>A0A507BP57_9PEZI</name>
<evidence type="ECO:0000313" key="4">
    <source>
        <dbReference type="EMBL" id="TPX19101.1"/>
    </source>
</evidence>
<evidence type="ECO:0000259" key="3">
    <source>
        <dbReference type="SMART" id="SM00672"/>
    </source>
</evidence>
<dbReference type="RefSeq" id="XP_031000812.1">
    <property type="nucleotide sequence ID" value="XM_031133875.1"/>
</dbReference>
<dbReference type="EMBL" id="SKBQ01000100">
    <property type="protein sequence ID" value="TPX19101.1"/>
    <property type="molecule type" value="Genomic_DNA"/>
</dbReference>
<feature type="transmembrane region" description="Helical" evidence="2">
    <location>
        <begin position="248"/>
        <end position="266"/>
    </location>
</feature>
<feature type="domain" description="Glycosyl transferase CAP10" evidence="3">
    <location>
        <begin position="626"/>
        <end position="916"/>
    </location>
</feature>
<feature type="transmembrane region" description="Helical" evidence="2">
    <location>
        <begin position="313"/>
        <end position="331"/>
    </location>
</feature>
<dbReference type="InterPro" id="IPR006598">
    <property type="entry name" value="CAP10"/>
</dbReference>
<feature type="transmembrane region" description="Helical" evidence="2">
    <location>
        <begin position="185"/>
        <end position="201"/>
    </location>
</feature>
<accession>A0A507BP57</accession>
<dbReference type="Proteomes" id="UP000319257">
    <property type="component" value="Unassembled WGS sequence"/>
</dbReference>
<feature type="compositionally biased region" description="Low complexity" evidence="1">
    <location>
        <begin position="44"/>
        <end position="55"/>
    </location>
</feature>
<dbReference type="OrthoDB" id="202415at2759"/>
<comment type="caution">
    <text evidence="4">The sequence shown here is derived from an EMBL/GenBank/DDBJ whole genome shotgun (WGS) entry which is preliminary data.</text>
</comment>
<gene>
    <name evidence="4" type="ORF">E0L32_011174</name>
</gene>
<dbReference type="SMART" id="SM00672">
    <property type="entry name" value="CAP10"/>
    <property type="match status" value="1"/>
</dbReference>
<feature type="transmembrane region" description="Helical" evidence="2">
    <location>
        <begin position="159"/>
        <end position="179"/>
    </location>
</feature>
<organism evidence="4 5">
    <name type="scientific">Thyridium curvatum</name>
    <dbReference type="NCBI Taxonomy" id="1093900"/>
    <lineage>
        <taxon>Eukaryota</taxon>
        <taxon>Fungi</taxon>
        <taxon>Dikarya</taxon>
        <taxon>Ascomycota</taxon>
        <taxon>Pezizomycotina</taxon>
        <taxon>Sordariomycetes</taxon>
        <taxon>Sordariomycetidae</taxon>
        <taxon>Thyridiales</taxon>
        <taxon>Thyridiaceae</taxon>
        <taxon>Thyridium</taxon>
    </lineage>
</organism>
<keyword evidence="2" id="KW-1133">Transmembrane helix</keyword>
<sequence length="924" mass="102654">MATGSDKAIPTPGDAKFNQMFNSHQFNDQVAANLTTSHAIPCRSTHPSSPTHPSTAYGKGHRASVHLCPTTQELACPSRHAPSSAMWRQSLNNVDPVAGSAGAAAVCALVSQHLHSRQAELSSELICWAALPFIFAFAKQSGLAASGTRATLSGSFRPQATTTSLGSVWIVALCVVLVSVYRQEIGAIASLPALVPLLLMAEKRFRSVAQFSRMLDSWSPSPLVQSVGASAVIGLLASLTLAEWCLRPLFYSAAPAAALYILYAALIPRDPDLPSLFPHLDLEDAVIPLSAHTVVISIAAMILRTIVLGFPSSGVMSTLFLGLAKALSWYFTTQTTRYTSWTIAAAVSTYALFSSADLALLPSDGQALTFSIISFLSLSQVIHMLPRQSKARVFLWLLCLASLIPYLSNLSAIRHARTSAPTNFGTHAHPVDALIQRARADFGAVLRNQSTSLSAAQDEYRRRYRRDPPPGFDAWYDFAVAHQSPIIDEFDTIHHSISPFLRSLSGAEFRDTINDAYDFVGSELWLCSFSGKSAKTECGHSYRTFDRHISLLVNKLFGDLPGAIPDVKFLFNHLDEPRVLLPAKIGKVYGKRQFRITDLTHQSNFDTLTRFCASHKKDKPSRKGYQVEPFGLPFVTDRDAAMDLCQHPEYANMHGLFMSPSSLPLIEGLVPVLSTGAPSTMGDILFPTPAYMESEFLFDESRDVDWDSKNNIVYWAGSTTGGFADKPGQWRFFQRQRFVEFVQKLKGRTYMYLRGQGGAIKSVASSFLNGRLYDVAFTRFLHCDRKYCHEQSLYFRTKSWADKDAPLKSKLVFDLDGNGISGRYYKLVASKSAPLKQTLLREWHDDRLIPWVHFIPVSQSMEELPELVFYLTSTDAGQKQAKEIADQGREWYRKAFREIDMTIYTYRLLLELARLQDPMREADL</sequence>
<dbReference type="GeneID" id="41978621"/>
<keyword evidence="5" id="KW-1185">Reference proteome</keyword>
<feature type="transmembrane region" description="Helical" evidence="2">
    <location>
        <begin position="338"/>
        <end position="361"/>
    </location>
</feature>
<dbReference type="Pfam" id="PF05686">
    <property type="entry name" value="Glyco_transf_90"/>
    <property type="match status" value="1"/>
</dbReference>
<keyword evidence="2" id="KW-0472">Membrane</keyword>
<proteinExistence type="predicted"/>
<dbReference type="InterPro" id="IPR051091">
    <property type="entry name" value="O-Glucosyltr/Glycosyltrsf_90"/>
</dbReference>
<feature type="region of interest" description="Disordered" evidence="1">
    <location>
        <begin position="40"/>
        <end position="60"/>
    </location>
</feature>
<dbReference type="InParanoid" id="A0A507BP57"/>
<protein>
    <recommendedName>
        <fullName evidence="3">Glycosyl transferase CAP10 domain-containing protein</fullName>
    </recommendedName>
</protein>
<keyword evidence="2" id="KW-0812">Transmembrane</keyword>
<evidence type="ECO:0000256" key="1">
    <source>
        <dbReference type="SAM" id="MobiDB-lite"/>
    </source>
</evidence>
<reference evidence="4 5" key="1">
    <citation type="submission" date="2019-06" db="EMBL/GenBank/DDBJ databases">
        <title>Draft genome sequence of the filamentous fungus Phialemoniopsis curvata isolated from diesel fuel.</title>
        <authorList>
            <person name="Varaljay V.A."/>
            <person name="Lyon W.J."/>
            <person name="Crouch A.L."/>
            <person name="Drake C.E."/>
            <person name="Hollomon J.M."/>
            <person name="Nadeau L.J."/>
            <person name="Nunn H.S."/>
            <person name="Stevenson B.S."/>
            <person name="Bojanowski C.L."/>
            <person name="Crookes-Goodson W.J."/>
        </authorList>
    </citation>
    <scope>NUCLEOTIDE SEQUENCE [LARGE SCALE GENOMIC DNA]</scope>
    <source>
        <strain evidence="4 5">D216</strain>
    </source>
</reference>
<feature type="transmembrane region" description="Helical" evidence="2">
    <location>
        <begin position="222"/>
        <end position="242"/>
    </location>
</feature>
<evidence type="ECO:0000256" key="2">
    <source>
        <dbReference type="SAM" id="Phobius"/>
    </source>
</evidence>
<feature type="transmembrane region" description="Helical" evidence="2">
    <location>
        <begin position="393"/>
        <end position="413"/>
    </location>
</feature>